<name>A0AAD9IWJ1_9ANNE</name>
<gene>
    <name evidence="2" type="ORF">LSH36_1017g00003</name>
</gene>
<protein>
    <submittedName>
        <fullName evidence="2">Uncharacterized protein</fullName>
    </submittedName>
</protein>
<evidence type="ECO:0000313" key="2">
    <source>
        <dbReference type="EMBL" id="KAK2141921.1"/>
    </source>
</evidence>
<dbReference type="EMBL" id="JAODUP010001017">
    <property type="protein sequence ID" value="KAK2141921.1"/>
    <property type="molecule type" value="Genomic_DNA"/>
</dbReference>
<sequence length="194" mass="21939">MPSLSTTIGTDSWLQPSTRKWSTYPYHHQNLEFDMNMASIHSNFFLAYINVTHSSLPHRAIPLALVPKDGMWTRCVQRTADSKAIITTDLYLHDPKLVTSHNHIPYESNVVAAKRQSRMKLQGKRSFDKPSQMMSQVSSEADVSARVHTGREESVKRTLRNQILGRIPGEPDSLQDLIIDDELAQTSGSNPKRV</sequence>
<dbReference type="AlphaFoldDB" id="A0AAD9IWJ1"/>
<proteinExistence type="predicted"/>
<dbReference type="Proteomes" id="UP001208570">
    <property type="component" value="Unassembled WGS sequence"/>
</dbReference>
<comment type="caution">
    <text evidence="2">The sequence shown here is derived from an EMBL/GenBank/DDBJ whole genome shotgun (WGS) entry which is preliminary data.</text>
</comment>
<feature type="compositionally biased region" description="Basic and acidic residues" evidence="1">
    <location>
        <begin position="143"/>
        <end position="155"/>
    </location>
</feature>
<evidence type="ECO:0000256" key="1">
    <source>
        <dbReference type="SAM" id="MobiDB-lite"/>
    </source>
</evidence>
<feature type="region of interest" description="Disordered" evidence="1">
    <location>
        <begin position="124"/>
        <end position="155"/>
    </location>
</feature>
<evidence type="ECO:0000313" key="3">
    <source>
        <dbReference type="Proteomes" id="UP001208570"/>
    </source>
</evidence>
<reference evidence="2" key="1">
    <citation type="journal article" date="2023" name="Mol. Biol. Evol.">
        <title>Third-Generation Sequencing Reveals the Adaptive Role of the Epigenome in Three Deep-Sea Polychaetes.</title>
        <authorList>
            <person name="Perez M."/>
            <person name="Aroh O."/>
            <person name="Sun Y."/>
            <person name="Lan Y."/>
            <person name="Juniper S.K."/>
            <person name="Young C.R."/>
            <person name="Angers B."/>
            <person name="Qian P.Y."/>
        </authorList>
    </citation>
    <scope>NUCLEOTIDE SEQUENCE</scope>
    <source>
        <strain evidence="2">P08H-3</strain>
    </source>
</reference>
<organism evidence="2 3">
    <name type="scientific">Paralvinella palmiformis</name>
    <dbReference type="NCBI Taxonomy" id="53620"/>
    <lineage>
        <taxon>Eukaryota</taxon>
        <taxon>Metazoa</taxon>
        <taxon>Spiralia</taxon>
        <taxon>Lophotrochozoa</taxon>
        <taxon>Annelida</taxon>
        <taxon>Polychaeta</taxon>
        <taxon>Sedentaria</taxon>
        <taxon>Canalipalpata</taxon>
        <taxon>Terebellida</taxon>
        <taxon>Terebelliformia</taxon>
        <taxon>Alvinellidae</taxon>
        <taxon>Paralvinella</taxon>
    </lineage>
</organism>
<keyword evidence="3" id="KW-1185">Reference proteome</keyword>
<accession>A0AAD9IWJ1</accession>
<feature type="compositionally biased region" description="Polar residues" evidence="1">
    <location>
        <begin position="132"/>
        <end position="141"/>
    </location>
</feature>